<dbReference type="PANTHER" id="PTHR11462">
    <property type="entry name" value="JUN TRANSCRIPTION FACTOR-RELATED"/>
    <property type="match status" value="1"/>
</dbReference>
<evidence type="ECO:0000313" key="7">
    <source>
        <dbReference type="Proteomes" id="UP000283269"/>
    </source>
</evidence>
<keyword evidence="1" id="KW-0805">Transcription regulation</keyword>
<dbReference type="EMBL" id="NHYD01000753">
    <property type="protein sequence ID" value="PPQ93418.1"/>
    <property type="molecule type" value="Genomic_DNA"/>
</dbReference>
<evidence type="ECO:0000256" key="2">
    <source>
        <dbReference type="ARBA" id="ARBA00023125"/>
    </source>
</evidence>
<reference evidence="6 7" key="1">
    <citation type="journal article" date="2018" name="Evol. Lett.">
        <title>Horizontal gene cluster transfer increased hallucinogenic mushroom diversity.</title>
        <authorList>
            <person name="Reynolds H.T."/>
            <person name="Vijayakumar V."/>
            <person name="Gluck-Thaler E."/>
            <person name="Korotkin H.B."/>
            <person name="Matheny P.B."/>
            <person name="Slot J.C."/>
        </authorList>
    </citation>
    <scope>NUCLEOTIDE SEQUENCE [LARGE SCALE GENOMIC DNA]</scope>
    <source>
        <strain evidence="6 7">2631</strain>
    </source>
</reference>
<name>A0A409XRR4_PSICY</name>
<keyword evidence="2" id="KW-0238">DNA-binding</keyword>
<dbReference type="CDD" id="cd12193">
    <property type="entry name" value="bZIP_GCN4"/>
    <property type="match status" value="1"/>
</dbReference>
<keyword evidence="3" id="KW-0804">Transcription</keyword>
<dbReference type="PROSITE" id="PS00036">
    <property type="entry name" value="BZIP_BASIC"/>
    <property type="match status" value="1"/>
</dbReference>
<gene>
    <name evidence="6" type="ORF">CVT25_004490</name>
</gene>
<dbReference type="InterPro" id="IPR004827">
    <property type="entry name" value="bZIP"/>
</dbReference>
<evidence type="ECO:0000313" key="6">
    <source>
        <dbReference type="EMBL" id="PPQ93418.1"/>
    </source>
</evidence>
<feature type="compositionally biased region" description="Acidic residues" evidence="4">
    <location>
        <begin position="121"/>
        <end position="132"/>
    </location>
</feature>
<dbReference type="InParanoid" id="A0A409XRR4"/>
<dbReference type="Gene3D" id="3.30.160.60">
    <property type="entry name" value="Classic Zinc Finger"/>
    <property type="match status" value="1"/>
</dbReference>
<dbReference type="GO" id="GO:0000978">
    <property type="term" value="F:RNA polymerase II cis-regulatory region sequence-specific DNA binding"/>
    <property type="evidence" value="ECO:0007669"/>
    <property type="project" value="TreeGrafter"/>
</dbReference>
<dbReference type="InterPro" id="IPR050946">
    <property type="entry name" value="AP-1_TF_bZIP"/>
</dbReference>
<evidence type="ECO:0000256" key="1">
    <source>
        <dbReference type="ARBA" id="ARBA00023015"/>
    </source>
</evidence>
<dbReference type="InterPro" id="IPR046347">
    <property type="entry name" value="bZIP_sf"/>
</dbReference>
<dbReference type="Proteomes" id="UP000283269">
    <property type="component" value="Unassembled WGS sequence"/>
</dbReference>
<dbReference type="STRING" id="93625.A0A409XRR4"/>
<dbReference type="GO" id="GO:0000981">
    <property type="term" value="F:DNA-binding transcription factor activity, RNA polymerase II-specific"/>
    <property type="evidence" value="ECO:0007669"/>
    <property type="project" value="TreeGrafter"/>
</dbReference>
<protein>
    <recommendedName>
        <fullName evidence="5">BZIP domain-containing protein</fullName>
    </recommendedName>
</protein>
<dbReference type="GO" id="GO:0005667">
    <property type="term" value="C:transcription regulator complex"/>
    <property type="evidence" value="ECO:0007669"/>
    <property type="project" value="TreeGrafter"/>
</dbReference>
<feature type="region of interest" description="Disordered" evidence="4">
    <location>
        <begin position="29"/>
        <end position="154"/>
    </location>
</feature>
<evidence type="ECO:0000256" key="4">
    <source>
        <dbReference type="SAM" id="MobiDB-lite"/>
    </source>
</evidence>
<evidence type="ECO:0000259" key="5">
    <source>
        <dbReference type="PROSITE" id="PS50217"/>
    </source>
</evidence>
<keyword evidence="7" id="KW-1185">Reference proteome</keyword>
<dbReference type="OrthoDB" id="2257100at2759"/>
<dbReference type="SUPFAM" id="SSF57959">
    <property type="entry name" value="Leucine zipper domain"/>
    <property type="match status" value="1"/>
</dbReference>
<dbReference type="PROSITE" id="PS50217">
    <property type="entry name" value="BZIP"/>
    <property type="match status" value="1"/>
</dbReference>
<comment type="caution">
    <text evidence="6">The sequence shown here is derived from an EMBL/GenBank/DDBJ whole genome shotgun (WGS) entry which is preliminary data.</text>
</comment>
<feature type="compositionally biased region" description="Low complexity" evidence="4">
    <location>
        <begin position="49"/>
        <end position="58"/>
    </location>
</feature>
<sequence length="204" mass="23171">MQTTITKQEMEEQLASISSLFEMPTTSSLEVSGYGTVSGASNMAHHSRSISTESASSSLGGHEHPTRYHPSLGYNPRRISPEGHAVGHSSVPHMRRQQTITVPREVPSYITARHRRHPVPSDDDDDIDDEPLPENATEQERADYKRRQNTLAARRSRKRRLAQFHQLEDDVARLKSEKEMWKERALMMERILSSNGLPCPNFDL</sequence>
<feature type="domain" description="BZIP" evidence="5">
    <location>
        <begin position="139"/>
        <end position="190"/>
    </location>
</feature>
<accession>A0A409XRR4</accession>
<dbReference type="Pfam" id="PF07716">
    <property type="entry name" value="bZIP_2"/>
    <property type="match status" value="1"/>
</dbReference>
<dbReference type="PANTHER" id="PTHR11462:SF35">
    <property type="entry name" value="TRANSCRIPTION FACTOR JRA"/>
    <property type="match status" value="1"/>
</dbReference>
<proteinExistence type="predicted"/>
<organism evidence="6 7">
    <name type="scientific">Psilocybe cyanescens</name>
    <dbReference type="NCBI Taxonomy" id="93625"/>
    <lineage>
        <taxon>Eukaryota</taxon>
        <taxon>Fungi</taxon>
        <taxon>Dikarya</taxon>
        <taxon>Basidiomycota</taxon>
        <taxon>Agaricomycotina</taxon>
        <taxon>Agaricomycetes</taxon>
        <taxon>Agaricomycetidae</taxon>
        <taxon>Agaricales</taxon>
        <taxon>Agaricineae</taxon>
        <taxon>Strophariaceae</taxon>
        <taxon>Psilocybe</taxon>
    </lineage>
</organism>
<evidence type="ECO:0000256" key="3">
    <source>
        <dbReference type="ARBA" id="ARBA00023163"/>
    </source>
</evidence>
<dbReference type="AlphaFoldDB" id="A0A409XRR4"/>